<proteinExistence type="predicted"/>
<keyword evidence="1" id="KW-0812">Transmembrane</keyword>
<sequence length="50" mass="5663">MEPRDMDDSEKHIDTTRARAGATPHMTRYILPISLALVAIIFVLLLLLWG</sequence>
<dbReference type="RefSeq" id="WP_315724632.1">
    <property type="nucleotide sequence ID" value="NZ_JAVUPU010000002.1"/>
</dbReference>
<evidence type="ECO:0000313" key="2">
    <source>
        <dbReference type="EMBL" id="MDT9598066.1"/>
    </source>
</evidence>
<protein>
    <submittedName>
        <fullName evidence="2">Uncharacterized protein</fullName>
    </submittedName>
</protein>
<organism evidence="2 3">
    <name type="scientific">Sphingosinicella rhizophila</name>
    <dbReference type="NCBI Taxonomy" id="3050082"/>
    <lineage>
        <taxon>Bacteria</taxon>
        <taxon>Pseudomonadati</taxon>
        <taxon>Pseudomonadota</taxon>
        <taxon>Alphaproteobacteria</taxon>
        <taxon>Sphingomonadales</taxon>
        <taxon>Sphingosinicellaceae</taxon>
        <taxon>Sphingosinicella</taxon>
    </lineage>
</organism>
<name>A0ABU3Q3S5_9SPHN</name>
<keyword evidence="1" id="KW-0472">Membrane</keyword>
<keyword evidence="1" id="KW-1133">Transmembrane helix</keyword>
<feature type="transmembrane region" description="Helical" evidence="1">
    <location>
        <begin position="29"/>
        <end position="49"/>
    </location>
</feature>
<reference evidence="2 3" key="1">
    <citation type="submission" date="2023-05" db="EMBL/GenBank/DDBJ databases">
        <authorList>
            <person name="Guo Y."/>
        </authorList>
    </citation>
    <scope>NUCLEOTIDE SEQUENCE [LARGE SCALE GENOMIC DNA]</scope>
    <source>
        <strain evidence="2 3">GR2756</strain>
    </source>
</reference>
<accession>A0ABU3Q3S5</accession>
<gene>
    <name evidence="2" type="ORF">RQX22_03765</name>
</gene>
<evidence type="ECO:0000313" key="3">
    <source>
        <dbReference type="Proteomes" id="UP001259572"/>
    </source>
</evidence>
<keyword evidence="3" id="KW-1185">Reference proteome</keyword>
<dbReference type="Proteomes" id="UP001259572">
    <property type="component" value="Unassembled WGS sequence"/>
</dbReference>
<evidence type="ECO:0000256" key="1">
    <source>
        <dbReference type="SAM" id="Phobius"/>
    </source>
</evidence>
<comment type="caution">
    <text evidence="2">The sequence shown here is derived from an EMBL/GenBank/DDBJ whole genome shotgun (WGS) entry which is preliminary data.</text>
</comment>
<dbReference type="EMBL" id="JAVUPU010000002">
    <property type="protein sequence ID" value="MDT9598066.1"/>
    <property type="molecule type" value="Genomic_DNA"/>
</dbReference>